<feature type="domain" description="Toprim" evidence="16">
    <location>
        <begin position="254"/>
        <end position="335"/>
    </location>
</feature>
<dbReference type="Gene3D" id="3.90.580.10">
    <property type="entry name" value="Zinc finger, CHC2-type domain"/>
    <property type="match status" value="1"/>
</dbReference>
<comment type="subunit">
    <text evidence="12">Monomer. Interacts with DnaB.</text>
</comment>
<dbReference type="GO" id="GO:1990077">
    <property type="term" value="C:primosome complex"/>
    <property type="evidence" value="ECO:0007669"/>
    <property type="project" value="UniProtKB-KW"/>
</dbReference>
<dbReference type="AlphaFoldDB" id="A0A1E5IJF9"/>
<keyword evidence="2 12" id="KW-0639">Primosome</keyword>
<dbReference type="InterPro" id="IPR006171">
    <property type="entry name" value="TOPRIM_dom"/>
</dbReference>
<keyword evidence="11 12" id="KW-0804">Transcription</keyword>
<comment type="domain">
    <text evidence="12">Contains an N-terminal zinc-binding domain, a central core domain that contains the primase activity, and a C-terminal DnaB-binding domain.</text>
</comment>
<dbReference type="SMART" id="SM00400">
    <property type="entry name" value="ZnF_CHCC"/>
    <property type="match status" value="1"/>
</dbReference>
<keyword evidence="9" id="KW-0460">Magnesium</keyword>
<evidence type="ECO:0000256" key="2">
    <source>
        <dbReference type="ARBA" id="ARBA00022515"/>
    </source>
</evidence>
<reference evidence="17 18" key="1">
    <citation type="submission" date="2015-11" db="EMBL/GenBank/DDBJ databases">
        <title>Evidence for parallel genomic evolution in an endosymbiosis of termite gut flagellates.</title>
        <authorList>
            <person name="Zheng H."/>
        </authorList>
    </citation>
    <scope>NUCLEOTIDE SEQUENCE [LARGE SCALE GENOMIC DNA]</scope>
    <source>
        <strain evidence="17 18">CET450</strain>
    </source>
</reference>
<evidence type="ECO:0000256" key="3">
    <source>
        <dbReference type="ARBA" id="ARBA00022679"/>
    </source>
</evidence>
<dbReference type="InterPro" id="IPR050219">
    <property type="entry name" value="DnaG_primase"/>
</dbReference>
<evidence type="ECO:0000256" key="10">
    <source>
        <dbReference type="ARBA" id="ARBA00023125"/>
    </source>
</evidence>
<dbReference type="GO" id="GO:0006269">
    <property type="term" value="P:DNA replication, synthesis of primer"/>
    <property type="evidence" value="ECO:0007669"/>
    <property type="project" value="UniProtKB-UniRule"/>
</dbReference>
<dbReference type="PIRSF" id="PIRSF002811">
    <property type="entry name" value="DnaG"/>
    <property type="match status" value="1"/>
</dbReference>
<comment type="similarity">
    <text evidence="12 13">Belongs to the DnaG primase family.</text>
</comment>
<dbReference type="Proteomes" id="UP000095237">
    <property type="component" value="Unassembled WGS sequence"/>
</dbReference>
<dbReference type="Pfam" id="PF08275">
    <property type="entry name" value="DNAG_N"/>
    <property type="match status" value="1"/>
</dbReference>
<organism evidence="17 18">
    <name type="scientific">Endomicrobium trichonymphae</name>
    <dbReference type="NCBI Taxonomy" id="1408204"/>
    <lineage>
        <taxon>Bacteria</taxon>
        <taxon>Pseudomonadati</taxon>
        <taxon>Elusimicrobiota</taxon>
        <taxon>Endomicrobiia</taxon>
        <taxon>Endomicrobiales</taxon>
        <taxon>Endomicrobiaceae</taxon>
        <taxon>Candidatus Endomicrobiellum</taxon>
    </lineage>
</organism>
<dbReference type="SMART" id="SM00493">
    <property type="entry name" value="TOPRIM"/>
    <property type="match status" value="1"/>
</dbReference>
<evidence type="ECO:0000313" key="17">
    <source>
        <dbReference type="EMBL" id="OEG70642.1"/>
    </source>
</evidence>
<dbReference type="Pfam" id="PF13155">
    <property type="entry name" value="Toprim_2"/>
    <property type="match status" value="1"/>
</dbReference>
<dbReference type="CDD" id="cd03364">
    <property type="entry name" value="TOPRIM_DnaG_primases"/>
    <property type="match status" value="1"/>
</dbReference>
<dbReference type="InterPro" id="IPR036977">
    <property type="entry name" value="DNA_primase_Znf_CHC2"/>
</dbReference>
<comment type="function">
    <text evidence="12 13">RNA polymerase that catalyzes the synthesis of short RNA molecules used as primers for DNA polymerase during DNA replication.</text>
</comment>
<keyword evidence="7 12" id="KW-0863">Zinc-finger</keyword>
<dbReference type="InterPro" id="IPR002694">
    <property type="entry name" value="Znf_CHC2"/>
</dbReference>
<evidence type="ECO:0000259" key="16">
    <source>
        <dbReference type="PROSITE" id="PS50880"/>
    </source>
</evidence>
<dbReference type="NCBIfam" id="TIGR01391">
    <property type="entry name" value="dnaG"/>
    <property type="match status" value="1"/>
</dbReference>
<feature type="coiled-coil region" evidence="15">
    <location>
        <begin position="82"/>
        <end position="109"/>
    </location>
</feature>
<gene>
    <name evidence="12" type="primary">dnaG</name>
    <name evidence="17" type="ORF">ATZ36_16780</name>
</gene>
<dbReference type="InterPro" id="IPR013264">
    <property type="entry name" value="DNAG_N"/>
</dbReference>
<dbReference type="HAMAP" id="MF_00974">
    <property type="entry name" value="DNA_primase_DnaG"/>
    <property type="match status" value="1"/>
</dbReference>
<dbReference type="InterPro" id="IPR034151">
    <property type="entry name" value="TOPRIM_DnaG_bac"/>
</dbReference>
<keyword evidence="1 12" id="KW-0240">DNA-directed RNA polymerase</keyword>
<keyword evidence="6 12" id="KW-0479">Metal-binding</keyword>
<dbReference type="SUPFAM" id="SSF57783">
    <property type="entry name" value="Zinc beta-ribbon"/>
    <property type="match status" value="1"/>
</dbReference>
<dbReference type="Gene3D" id="3.90.980.10">
    <property type="entry name" value="DNA primase, catalytic core, N-terminal domain"/>
    <property type="match status" value="1"/>
</dbReference>
<dbReference type="PROSITE" id="PS50880">
    <property type="entry name" value="TOPRIM"/>
    <property type="match status" value="1"/>
</dbReference>
<proteinExistence type="inferred from homology"/>
<evidence type="ECO:0000256" key="8">
    <source>
        <dbReference type="ARBA" id="ARBA00022833"/>
    </source>
</evidence>
<dbReference type="GO" id="GO:0003899">
    <property type="term" value="F:DNA-directed RNA polymerase activity"/>
    <property type="evidence" value="ECO:0007669"/>
    <property type="project" value="UniProtKB-UniRule"/>
</dbReference>
<keyword evidence="18" id="KW-1185">Reference proteome</keyword>
<dbReference type="SUPFAM" id="SSF56731">
    <property type="entry name" value="DNA primase core"/>
    <property type="match status" value="1"/>
</dbReference>
<keyword evidence="4 12" id="KW-0548">Nucleotidyltransferase</keyword>
<dbReference type="GO" id="GO:0005737">
    <property type="term" value="C:cytoplasm"/>
    <property type="evidence" value="ECO:0007669"/>
    <property type="project" value="TreeGrafter"/>
</dbReference>
<evidence type="ECO:0000256" key="6">
    <source>
        <dbReference type="ARBA" id="ARBA00022723"/>
    </source>
</evidence>
<dbReference type="GO" id="GO:0008270">
    <property type="term" value="F:zinc ion binding"/>
    <property type="evidence" value="ECO:0007669"/>
    <property type="project" value="UniProtKB-UniRule"/>
</dbReference>
<keyword evidence="10 12" id="KW-0238">DNA-binding</keyword>
<keyword evidence="5 12" id="KW-0235">DNA replication</keyword>
<evidence type="ECO:0000256" key="4">
    <source>
        <dbReference type="ARBA" id="ARBA00022695"/>
    </source>
</evidence>
<evidence type="ECO:0000256" key="12">
    <source>
        <dbReference type="HAMAP-Rule" id="MF_00974"/>
    </source>
</evidence>
<evidence type="ECO:0000256" key="9">
    <source>
        <dbReference type="ARBA" id="ARBA00022842"/>
    </source>
</evidence>
<dbReference type="Pfam" id="PF01807">
    <property type="entry name" value="Zn_ribbon_DnaG"/>
    <property type="match status" value="1"/>
</dbReference>
<dbReference type="PANTHER" id="PTHR30313">
    <property type="entry name" value="DNA PRIMASE"/>
    <property type="match status" value="1"/>
</dbReference>
<dbReference type="GO" id="GO:0000428">
    <property type="term" value="C:DNA-directed RNA polymerase complex"/>
    <property type="evidence" value="ECO:0007669"/>
    <property type="project" value="UniProtKB-KW"/>
</dbReference>
<evidence type="ECO:0000256" key="5">
    <source>
        <dbReference type="ARBA" id="ARBA00022705"/>
    </source>
</evidence>
<dbReference type="InterPro" id="IPR037068">
    <property type="entry name" value="DNA_primase_core_N_sf"/>
</dbReference>
<dbReference type="FunFam" id="3.90.580.10:FF:000001">
    <property type="entry name" value="DNA primase"/>
    <property type="match status" value="1"/>
</dbReference>
<comment type="cofactor">
    <cofactor evidence="12 13 14">
        <name>Zn(2+)</name>
        <dbReference type="ChEBI" id="CHEBI:29105"/>
    </cofactor>
    <text evidence="12 13 14">Binds 1 zinc ion per monomer.</text>
</comment>
<keyword evidence="15" id="KW-0175">Coiled coil</keyword>
<protein>
    <recommendedName>
        <fullName evidence="12 13">DNA primase</fullName>
        <ecNumber evidence="12">2.7.7.101</ecNumber>
    </recommendedName>
</protein>
<keyword evidence="8 12" id="KW-0862">Zinc</keyword>
<keyword evidence="3 12" id="KW-0808">Transferase</keyword>
<feature type="zinc finger region" description="CHC2-type" evidence="12 14">
    <location>
        <begin position="39"/>
        <end position="63"/>
    </location>
</feature>
<dbReference type="GO" id="GO:0003677">
    <property type="term" value="F:DNA binding"/>
    <property type="evidence" value="ECO:0007669"/>
    <property type="project" value="UniProtKB-KW"/>
</dbReference>
<evidence type="ECO:0000256" key="1">
    <source>
        <dbReference type="ARBA" id="ARBA00022478"/>
    </source>
</evidence>
<evidence type="ECO:0000313" key="18">
    <source>
        <dbReference type="Proteomes" id="UP000095237"/>
    </source>
</evidence>
<sequence>MAISKDTIEKIRLSNSIDSVIREYLPDLKRVGRNLKACCPFHSEKTPSFVVSPEKEIFKCFSCNVAGDVFKFVMLLDNISWIEAVKKLAKKTNIEIQETKQDIIKMSEKTKLFDILESSAAFYNKCLLESPNAQKAREYIEKRGINCEAVNKFKIGFAPKGQFLQWVLKKGYKNDDLLKAGLITKTERGIFFECMSERVVFPIFDVQGRVVAFGGRTIADSEIKYLNTPETAVYSKSSNLYGLFQTLPELRKERKIIVLEGYMDVVIPQQFGIMGAVATLGTAFTQNHAKLVSRYSDRVTLLFDSDNAGRTAAQRSLEILVEDNIECRVSALPEHVDADEYLNQYGKESFLKLLEDSSKSAIGFMIERVYGGLSSDGRKNSPEIKAKAVSTLLDFVAKSSNSIIQREWIRDIAQHVDVDEEAVWREFKKKHRLKLRGYLQYGKNSSEQVVKVKKDKKTSMSLEENLLNLILNNRDYIEKTDSNCFEDVRCRKIFELTVLGLNTVGILNTLSEEDKNWFSELILNTIEYNDIREAFDIILKDIDISRLERKRQRIEKEILLMSDGKKEKDEKIFDEYKKLTALLKGSGR</sequence>
<name>A0A1E5IJF9_ENDTX</name>
<dbReference type="EMBL" id="LNVX01000291">
    <property type="protein sequence ID" value="OEG70642.1"/>
    <property type="molecule type" value="Genomic_DNA"/>
</dbReference>
<evidence type="ECO:0000256" key="14">
    <source>
        <dbReference type="PIRSR" id="PIRSR002811-1"/>
    </source>
</evidence>
<evidence type="ECO:0000256" key="7">
    <source>
        <dbReference type="ARBA" id="ARBA00022771"/>
    </source>
</evidence>
<comment type="caution">
    <text evidence="17">The sequence shown here is derived from an EMBL/GenBank/DDBJ whole genome shotgun (WGS) entry which is preliminary data.</text>
</comment>
<evidence type="ECO:0000256" key="11">
    <source>
        <dbReference type="ARBA" id="ARBA00023163"/>
    </source>
</evidence>
<accession>A0A1E5IJF9</accession>
<dbReference type="InterPro" id="IPR030846">
    <property type="entry name" value="DnaG_bac"/>
</dbReference>
<comment type="catalytic activity">
    <reaction evidence="12">
        <text>ssDNA + n NTP = ssDNA/pppN(pN)n-1 hybrid + (n-1) diphosphate.</text>
        <dbReference type="EC" id="2.7.7.101"/>
    </reaction>
</comment>
<dbReference type="InterPro" id="IPR006295">
    <property type="entry name" value="DNA_primase_DnaG"/>
</dbReference>
<dbReference type="Gene3D" id="3.40.1360.10">
    <property type="match status" value="1"/>
</dbReference>
<evidence type="ECO:0000256" key="15">
    <source>
        <dbReference type="SAM" id="Coils"/>
    </source>
</evidence>
<evidence type="ECO:0000256" key="13">
    <source>
        <dbReference type="PIRNR" id="PIRNR002811"/>
    </source>
</evidence>
<dbReference type="EC" id="2.7.7.101" evidence="12"/>
<dbReference type="PANTHER" id="PTHR30313:SF2">
    <property type="entry name" value="DNA PRIMASE"/>
    <property type="match status" value="1"/>
</dbReference>